<dbReference type="Pfam" id="PF13520">
    <property type="entry name" value="AA_permease_2"/>
    <property type="match status" value="1"/>
</dbReference>
<dbReference type="PIRSF" id="PIRSF006060">
    <property type="entry name" value="AA_transporter"/>
    <property type="match status" value="1"/>
</dbReference>
<comment type="subcellular location">
    <subcellularLocation>
        <location evidence="1">Membrane</location>
        <topology evidence="1">Multi-pass membrane protein</topology>
    </subcellularLocation>
</comment>
<dbReference type="Gene3D" id="1.20.1740.10">
    <property type="entry name" value="Amino acid/polyamine transporter I"/>
    <property type="match status" value="1"/>
</dbReference>
<evidence type="ECO:0000256" key="5">
    <source>
        <dbReference type="ARBA" id="ARBA00023136"/>
    </source>
</evidence>
<evidence type="ECO:0000313" key="8">
    <source>
        <dbReference type="Proteomes" id="UP000078544"/>
    </source>
</evidence>
<feature type="transmembrane region" description="Helical" evidence="6">
    <location>
        <begin position="478"/>
        <end position="497"/>
    </location>
</feature>
<dbReference type="OrthoDB" id="3257095at2759"/>
<feature type="transmembrane region" description="Helical" evidence="6">
    <location>
        <begin position="389"/>
        <end position="417"/>
    </location>
</feature>
<keyword evidence="8" id="KW-1185">Reference proteome</keyword>
<feature type="transmembrane region" description="Helical" evidence="6">
    <location>
        <begin position="93"/>
        <end position="116"/>
    </location>
</feature>
<dbReference type="EMBL" id="AZGY01000018">
    <property type="protein sequence ID" value="KZZ91464.1"/>
    <property type="molecule type" value="Genomic_DNA"/>
</dbReference>
<keyword evidence="5 6" id="KW-0472">Membrane</keyword>
<keyword evidence="3 6" id="KW-0812">Transmembrane</keyword>
<dbReference type="PANTHER" id="PTHR45649">
    <property type="entry name" value="AMINO-ACID PERMEASE BAT1"/>
    <property type="match status" value="1"/>
</dbReference>
<protein>
    <submittedName>
        <fullName evidence="7">Amino acid/polyamine transporter I</fullName>
    </submittedName>
</protein>
<gene>
    <name evidence="7" type="ORF">AAL_06700</name>
</gene>
<evidence type="ECO:0000313" key="7">
    <source>
        <dbReference type="EMBL" id="KZZ91464.1"/>
    </source>
</evidence>
<feature type="transmembrane region" description="Helical" evidence="6">
    <location>
        <begin position="61"/>
        <end position="81"/>
    </location>
</feature>
<feature type="transmembrane region" description="Helical" evidence="6">
    <location>
        <begin position="447"/>
        <end position="466"/>
    </location>
</feature>
<evidence type="ECO:0000256" key="4">
    <source>
        <dbReference type="ARBA" id="ARBA00022989"/>
    </source>
</evidence>
<dbReference type="GO" id="GO:0022857">
    <property type="term" value="F:transmembrane transporter activity"/>
    <property type="evidence" value="ECO:0007669"/>
    <property type="project" value="InterPro"/>
</dbReference>
<sequence length="516" mass="56903">METIRREYSGNELDNPASVYTDKHQELSAEYELDDDLQMGFTANDRRDMRRMGKKQQFRRNFRMMSTIGFTICVTGTWIILLTSNTQGLTAGGMAGLFWSLVWSHIGQFFIVLSLAEMASMAPTAGGQYHWVSEFAPCRYQKILSYLSGWLSTVSWQSIVALDAFLIGSIIQGLITLNDESYAPTRWQGTLLVIASVIAVSLFNVFAAKHLPLAEGTFVTLYIFSFFPVIITLLVLAPKQSARDVFAHFVDHGAGWPSISLTVMVGQVSSMFVVLGSDSVAHMAEEIKDAGIVVPRSMVWSFLLNVPFTFGLLLTFLFCIGDVAEALGSKTGFPFIYVFQNATGSIGATNGLTIVVLILLTMITISSLASTSRQTFAFARDRGLPFSSWLGAVHPSWHVPVNSVFFTCAFSMAFALINIGSTVAFNAMLSLSTVALMATWSLGRYGLIVNVVALVYACWSFFWSFWPNSHAVTVENFNWASVLFVGLMGLSCVLYLVQARHVYEGPVVKVEGHKET</sequence>
<feature type="transmembrane region" description="Helical" evidence="6">
    <location>
        <begin position="344"/>
        <end position="368"/>
    </location>
</feature>
<evidence type="ECO:0000256" key="2">
    <source>
        <dbReference type="ARBA" id="ARBA00022448"/>
    </source>
</evidence>
<feature type="transmembrane region" description="Helical" evidence="6">
    <location>
        <begin position="149"/>
        <end position="175"/>
    </location>
</feature>
<dbReference type="STRING" id="1081109.A0A167YKF0"/>
<evidence type="ECO:0000256" key="1">
    <source>
        <dbReference type="ARBA" id="ARBA00004141"/>
    </source>
</evidence>
<name>A0A167YKF0_9HYPO</name>
<accession>A0A167YKF0</accession>
<evidence type="ECO:0000256" key="3">
    <source>
        <dbReference type="ARBA" id="ARBA00022692"/>
    </source>
</evidence>
<reference evidence="7 8" key="1">
    <citation type="journal article" date="2016" name="Genome Biol. Evol.">
        <title>Divergent and convergent evolution of fungal pathogenicity.</title>
        <authorList>
            <person name="Shang Y."/>
            <person name="Xiao G."/>
            <person name="Zheng P."/>
            <person name="Cen K."/>
            <person name="Zhan S."/>
            <person name="Wang C."/>
        </authorList>
    </citation>
    <scope>NUCLEOTIDE SEQUENCE [LARGE SCALE GENOMIC DNA]</scope>
    <source>
        <strain evidence="7 8">RCEF 2490</strain>
    </source>
</reference>
<dbReference type="Proteomes" id="UP000078544">
    <property type="component" value="Unassembled WGS sequence"/>
</dbReference>
<dbReference type="PANTHER" id="PTHR45649:SF4">
    <property type="entry name" value="TRANSPORTER, PUTATIVE (EUROFUNG)-RELATED"/>
    <property type="match status" value="1"/>
</dbReference>
<evidence type="ECO:0000256" key="6">
    <source>
        <dbReference type="SAM" id="Phobius"/>
    </source>
</evidence>
<feature type="transmembrane region" description="Helical" evidence="6">
    <location>
        <begin position="187"/>
        <end position="207"/>
    </location>
</feature>
<dbReference type="AlphaFoldDB" id="A0A167YKF0"/>
<proteinExistence type="predicted"/>
<feature type="transmembrane region" description="Helical" evidence="6">
    <location>
        <begin position="219"/>
        <end position="238"/>
    </location>
</feature>
<keyword evidence="2" id="KW-0813">Transport</keyword>
<dbReference type="InterPro" id="IPR002293">
    <property type="entry name" value="AA/rel_permease1"/>
</dbReference>
<keyword evidence="4 6" id="KW-1133">Transmembrane helix</keyword>
<comment type="caution">
    <text evidence="7">The sequence shown here is derived from an EMBL/GenBank/DDBJ whole genome shotgun (WGS) entry which is preliminary data.</text>
</comment>
<dbReference type="GO" id="GO:0016020">
    <property type="term" value="C:membrane"/>
    <property type="evidence" value="ECO:0007669"/>
    <property type="project" value="UniProtKB-SubCell"/>
</dbReference>
<feature type="transmembrane region" description="Helical" evidence="6">
    <location>
        <begin position="302"/>
        <end position="324"/>
    </location>
</feature>
<organism evidence="7 8">
    <name type="scientific">Moelleriella libera RCEF 2490</name>
    <dbReference type="NCBI Taxonomy" id="1081109"/>
    <lineage>
        <taxon>Eukaryota</taxon>
        <taxon>Fungi</taxon>
        <taxon>Dikarya</taxon>
        <taxon>Ascomycota</taxon>
        <taxon>Pezizomycotina</taxon>
        <taxon>Sordariomycetes</taxon>
        <taxon>Hypocreomycetidae</taxon>
        <taxon>Hypocreales</taxon>
        <taxon>Clavicipitaceae</taxon>
        <taxon>Moelleriella</taxon>
    </lineage>
</organism>